<dbReference type="Gene3D" id="3.40.30.10">
    <property type="entry name" value="Glutaredoxin"/>
    <property type="match status" value="1"/>
</dbReference>
<comment type="caution">
    <text evidence="3">The sequence shown here is derived from an EMBL/GenBank/DDBJ whole genome shotgun (WGS) entry which is preliminary data.</text>
</comment>
<accession>A0A4R6SSB8</accession>
<feature type="domain" description="Thioredoxin" evidence="2">
    <location>
        <begin position="624"/>
        <end position="762"/>
    </location>
</feature>
<dbReference type="CDD" id="cd02966">
    <property type="entry name" value="TlpA_like_family"/>
    <property type="match status" value="1"/>
</dbReference>
<evidence type="ECO:0000259" key="2">
    <source>
        <dbReference type="PROSITE" id="PS51352"/>
    </source>
</evidence>
<dbReference type="GO" id="GO:0016491">
    <property type="term" value="F:oxidoreductase activity"/>
    <property type="evidence" value="ECO:0007669"/>
    <property type="project" value="InterPro"/>
</dbReference>
<dbReference type="InterPro" id="IPR050553">
    <property type="entry name" value="Thioredoxin_ResA/DsbE_sf"/>
</dbReference>
<proteinExistence type="predicted"/>
<gene>
    <name evidence="3" type="ORF">ATK78_4330</name>
</gene>
<dbReference type="Pfam" id="PF00578">
    <property type="entry name" value="AhpC-TSA"/>
    <property type="match status" value="1"/>
</dbReference>
<dbReference type="EMBL" id="SNYC01000008">
    <property type="protein sequence ID" value="TDQ06671.1"/>
    <property type="molecule type" value="Genomic_DNA"/>
</dbReference>
<evidence type="ECO:0000313" key="4">
    <source>
        <dbReference type="Proteomes" id="UP000295620"/>
    </source>
</evidence>
<name>A0A4R6SSB8_9SPHI</name>
<dbReference type="InterPro" id="IPR013766">
    <property type="entry name" value="Thioredoxin_domain"/>
</dbReference>
<sequence>MKFLKKNLLLIIILFLTCSAFSQELKLLEGETFSYEYLIVKIHKEPMSDGSLTKYLKIELTIKEKNKAGYLISVKQPRTITFNPFFGKYDTNSKLRYDPLPYLIQDNLLCYIPLYIQIDNSGNILNVQDRDNLQKKILEEQYKYIDMTDRTRFEKGAANFVKNPGFLNICRQIFKPEKSETKEVNNNLGRLIYKTDIKYDVNGLLANYSFDSTVTYKSSTKLFSERRVITRLNHADKESKTLKLAYQELYPNGYINNDPSAVWKLDALLKKYEDNKLENSEEFYTKQIELIDRHMPANDYEYWNKRLEVSLYIGDDLDDLLEKVPVTFMTNYLILIEKLSRNFEDLDADAFLSTLTRLYNTNDAGTEINIFTEDLDELINTEFAKKALTSTNSKERIFFDNFRAKILTAKNKRIAAPFLTLFDYIELSKSQDTDLIFKLLAEDSRSFSEYTWRYKLMTYDFLKKIKISDSVSTVYLDSILNGIQKDIKVIDSLAAGTNSDSYYWKRYRPKLRLLYKIYLSQAYSRKSESSPELKNSYEKLAREYRPDLKEIADLGLEIKIENDFLPNRPDEFYLSSAKDTDPDAYLEELTSMCIVEPLRYKTLESEYKRLHPEGNFKVYFNSQIKKYLPSVDFKLDDYLGSNFNSLDHKGKFIFIDFWGTWCGACLPEMGNIDAYFKSNQANTDLKVITIACFDKKENIQKYMSGNQYSFPVLMSDGIIEKKTKISHYPTKLLILPNGTYLPLPLRSDYKDLVGKYMKWHIE</sequence>
<dbReference type="SUPFAM" id="SSF52833">
    <property type="entry name" value="Thioredoxin-like"/>
    <property type="match status" value="1"/>
</dbReference>
<dbReference type="InterPro" id="IPR017937">
    <property type="entry name" value="Thioredoxin_CS"/>
</dbReference>
<dbReference type="PANTHER" id="PTHR42852">
    <property type="entry name" value="THIOL:DISULFIDE INTERCHANGE PROTEIN DSBE"/>
    <property type="match status" value="1"/>
</dbReference>
<dbReference type="GO" id="GO:0016853">
    <property type="term" value="F:isomerase activity"/>
    <property type="evidence" value="ECO:0007669"/>
    <property type="project" value="UniProtKB-KW"/>
</dbReference>
<dbReference type="OrthoDB" id="6399635at2"/>
<dbReference type="Proteomes" id="UP000295620">
    <property type="component" value="Unassembled WGS sequence"/>
</dbReference>
<dbReference type="AlphaFoldDB" id="A0A4R6SSB8"/>
<protein>
    <submittedName>
        <fullName evidence="3">Thiol-disulfide isomerase/thioredoxin</fullName>
    </submittedName>
</protein>
<dbReference type="GO" id="GO:0016209">
    <property type="term" value="F:antioxidant activity"/>
    <property type="evidence" value="ECO:0007669"/>
    <property type="project" value="InterPro"/>
</dbReference>
<reference evidence="3 4" key="1">
    <citation type="submission" date="2019-03" db="EMBL/GenBank/DDBJ databases">
        <title>Genomic Encyclopedia of Archaeal and Bacterial Type Strains, Phase II (KMG-II): from individual species to whole genera.</title>
        <authorList>
            <person name="Goeker M."/>
        </authorList>
    </citation>
    <scope>NUCLEOTIDE SEQUENCE [LARGE SCALE GENOMIC DNA]</scope>
    <source>
        <strain evidence="3 4">DSM 19035</strain>
    </source>
</reference>
<evidence type="ECO:0000313" key="3">
    <source>
        <dbReference type="EMBL" id="TDQ06671.1"/>
    </source>
</evidence>
<keyword evidence="1" id="KW-0676">Redox-active center</keyword>
<keyword evidence="3" id="KW-0413">Isomerase</keyword>
<dbReference type="PANTHER" id="PTHR42852:SF13">
    <property type="entry name" value="PROTEIN DIPZ"/>
    <property type="match status" value="1"/>
</dbReference>
<organism evidence="3 4">
    <name type="scientific">Pedobacter metabolipauper</name>
    <dbReference type="NCBI Taxonomy" id="425513"/>
    <lineage>
        <taxon>Bacteria</taxon>
        <taxon>Pseudomonadati</taxon>
        <taxon>Bacteroidota</taxon>
        <taxon>Sphingobacteriia</taxon>
        <taxon>Sphingobacteriales</taxon>
        <taxon>Sphingobacteriaceae</taxon>
        <taxon>Pedobacter</taxon>
    </lineage>
</organism>
<keyword evidence="4" id="KW-1185">Reference proteome</keyword>
<evidence type="ECO:0000256" key="1">
    <source>
        <dbReference type="ARBA" id="ARBA00023284"/>
    </source>
</evidence>
<dbReference type="InterPro" id="IPR036249">
    <property type="entry name" value="Thioredoxin-like_sf"/>
</dbReference>
<dbReference type="InterPro" id="IPR000866">
    <property type="entry name" value="AhpC/TSA"/>
</dbReference>
<dbReference type="PROSITE" id="PS51352">
    <property type="entry name" value="THIOREDOXIN_2"/>
    <property type="match status" value="1"/>
</dbReference>
<dbReference type="PROSITE" id="PS00194">
    <property type="entry name" value="THIOREDOXIN_1"/>
    <property type="match status" value="1"/>
</dbReference>